<sequence>MIGLIKSEVLKIRSTQVWFWMVVLAVAFTALGTIGPIVTAIDDHRNGNPVDYYGLFTQSQGAGVALLVLGLLGLTTEFRHKTITPTLLATPNRWLLLAGKAASYAIFAVLYAVICIVLNFAMVIVWLSAQSIPLEYGHGVAGGVFKAFLSLVLTGMFGLGLGALIRNQAAAMVFGIVYFFLLDNLLHFLPLVRKGYAYTPGGAMTAFTSNGHLDNGPSDVHLLAPAVGGLVFLVWALALLVGGGQLSLHRDIS</sequence>
<dbReference type="EMBL" id="JAVREH010000017">
    <property type="protein sequence ID" value="MDT0262370.1"/>
    <property type="molecule type" value="Genomic_DNA"/>
</dbReference>
<keyword evidence="1" id="KW-1133">Transmembrane helix</keyword>
<organism evidence="2 3">
    <name type="scientific">Jatrophihabitans lederbergiae</name>
    <dbReference type="NCBI Taxonomy" id="3075547"/>
    <lineage>
        <taxon>Bacteria</taxon>
        <taxon>Bacillati</taxon>
        <taxon>Actinomycetota</taxon>
        <taxon>Actinomycetes</taxon>
        <taxon>Jatrophihabitantales</taxon>
        <taxon>Jatrophihabitantaceae</taxon>
        <taxon>Jatrophihabitans</taxon>
    </lineage>
</organism>
<evidence type="ECO:0000313" key="2">
    <source>
        <dbReference type="EMBL" id="MDT0262370.1"/>
    </source>
</evidence>
<name>A0ABU2JBL1_9ACTN</name>
<keyword evidence="1" id="KW-0812">Transmembrane</keyword>
<gene>
    <name evidence="2" type="ORF">RM423_13315</name>
</gene>
<reference evidence="3" key="1">
    <citation type="submission" date="2023-07" db="EMBL/GenBank/DDBJ databases">
        <title>30 novel species of actinomycetes from the DSMZ collection.</title>
        <authorList>
            <person name="Nouioui I."/>
        </authorList>
    </citation>
    <scope>NUCLEOTIDE SEQUENCE [LARGE SCALE GENOMIC DNA]</scope>
    <source>
        <strain evidence="3">DSM 44399</strain>
    </source>
</reference>
<dbReference type="RefSeq" id="WP_311423521.1">
    <property type="nucleotide sequence ID" value="NZ_JAVREH010000017.1"/>
</dbReference>
<evidence type="ECO:0000313" key="3">
    <source>
        <dbReference type="Proteomes" id="UP001183176"/>
    </source>
</evidence>
<protein>
    <recommendedName>
        <fullName evidence="4">ABC transporter permease</fullName>
    </recommendedName>
</protein>
<feature type="transmembrane region" description="Helical" evidence="1">
    <location>
        <begin position="172"/>
        <end position="192"/>
    </location>
</feature>
<dbReference type="Proteomes" id="UP001183176">
    <property type="component" value="Unassembled WGS sequence"/>
</dbReference>
<feature type="transmembrane region" description="Helical" evidence="1">
    <location>
        <begin position="61"/>
        <end position="80"/>
    </location>
</feature>
<comment type="caution">
    <text evidence="2">The sequence shown here is derived from an EMBL/GenBank/DDBJ whole genome shotgun (WGS) entry which is preliminary data.</text>
</comment>
<feature type="transmembrane region" description="Helical" evidence="1">
    <location>
        <begin position="17"/>
        <end position="41"/>
    </location>
</feature>
<evidence type="ECO:0008006" key="4">
    <source>
        <dbReference type="Google" id="ProtNLM"/>
    </source>
</evidence>
<keyword evidence="3" id="KW-1185">Reference proteome</keyword>
<dbReference type="PANTHER" id="PTHR37305">
    <property type="entry name" value="INTEGRAL MEMBRANE PROTEIN-RELATED"/>
    <property type="match status" value="1"/>
</dbReference>
<proteinExistence type="predicted"/>
<feature type="transmembrane region" description="Helical" evidence="1">
    <location>
        <begin position="222"/>
        <end position="241"/>
    </location>
</feature>
<evidence type="ECO:0000256" key="1">
    <source>
        <dbReference type="SAM" id="Phobius"/>
    </source>
</evidence>
<dbReference type="PANTHER" id="PTHR37305:SF1">
    <property type="entry name" value="MEMBRANE PROTEIN"/>
    <property type="match status" value="1"/>
</dbReference>
<accession>A0ABU2JBL1</accession>
<feature type="transmembrane region" description="Helical" evidence="1">
    <location>
        <begin position="101"/>
        <end position="127"/>
    </location>
</feature>
<keyword evidence="1" id="KW-0472">Membrane</keyword>
<feature type="transmembrane region" description="Helical" evidence="1">
    <location>
        <begin position="147"/>
        <end position="165"/>
    </location>
</feature>